<evidence type="ECO:0000256" key="3">
    <source>
        <dbReference type="ARBA" id="ARBA00022898"/>
    </source>
</evidence>
<keyword evidence="5" id="KW-0808">Transferase</keyword>
<organism evidence="5 6">
    <name type="scientific">Thalassotalea fonticola</name>
    <dbReference type="NCBI Taxonomy" id="3065649"/>
    <lineage>
        <taxon>Bacteria</taxon>
        <taxon>Pseudomonadati</taxon>
        <taxon>Pseudomonadota</taxon>
        <taxon>Gammaproteobacteria</taxon>
        <taxon>Alteromonadales</taxon>
        <taxon>Colwelliaceae</taxon>
        <taxon>Thalassotalea</taxon>
    </lineage>
</organism>
<dbReference type="InterPro" id="IPR015421">
    <property type="entry name" value="PyrdxlP-dep_Trfase_major"/>
</dbReference>
<protein>
    <submittedName>
        <fullName evidence="5">Aminotransferase</fullName>
    </submittedName>
</protein>
<gene>
    <name evidence="5" type="ORF">RI844_15220</name>
</gene>
<name>A0ABZ0GLW1_9GAMM</name>
<dbReference type="InterPro" id="IPR005814">
    <property type="entry name" value="Aminotrans_3"/>
</dbReference>
<dbReference type="Gene3D" id="3.40.640.10">
    <property type="entry name" value="Type I PLP-dependent aspartate aminotransferase-like (Major domain)"/>
    <property type="match status" value="1"/>
</dbReference>
<proteinExistence type="inferred from homology"/>
<dbReference type="Proteomes" id="UP001301442">
    <property type="component" value="Chromosome"/>
</dbReference>
<keyword evidence="3 4" id="KW-0663">Pyridoxal phosphate</keyword>
<dbReference type="RefSeq" id="WP_348395521.1">
    <property type="nucleotide sequence ID" value="NZ_CP136600.1"/>
</dbReference>
<evidence type="ECO:0000256" key="1">
    <source>
        <dbReference type="ARBA" id="ARBA00001933"/>
    </source>
</evidence>
<dbReference type="PIRSF" id="PIRSF000521">
    <property type="entry name" value="Transaminase_4ab_Lys_Orn"/>
    <property type="match status" value="1"/>
</dbReference>
<dbReference type="InterPro" id="IPR015422">
    <property type="entry name" value="PyrdxlP-dep_Trfase_small"/>
</dbReference>
<dbReference type="PANTHER" id="PTHR43094">
    <property type="entry name" value="AMINOTRANSFERASE"/>
    <property type="match status" value="1"/>
</dbReference>
<dbReference type="CDD" id="cd00610">
    <property type="entry name" value="OAT_like"/>
    <property type="match status" value="1"/>
</dbReference>
<dbReference type="Gene3D" id="3.90.1150.10">
    <property type="entry name" value="Aspartate Aminotransferase, domain 1"/>
    <property type="match status" value="1"/>
</dbReference>
<dbReference type="Pfam" id="PF00202">
    <property type="entry name" value="Aminotran_3"/>
    <property type="match status" value="1"/>
</dbReference>
<keyword evidence="6" id="KW-1185">Reference proteome</keyword>
<dbReference type="PROSITE" id="PS00600">
    <property type="entry name" value="AA_TRANSFER_CLASS_3"/>
    <property type="match status" value="1"/>
</dbReference>
<comment type="cofactor">
    <cofactor evidence="1">
        <name>pyridoxal 5'-phosphate</name>
        <dbReference type="ChEBI" id="CHEBI:597326"/>
    </cofactor>
</comment>
<dbReference type="NCBIfam" id="NF005447">
    <property type="entry name" value="PRK07036.1"/>
    <property type="match status" value="1"/>
</dbReference>
<reference evidence="5 6" key="1">
    <citation type="submission" date="2023-09" db="EMBL/GenBank/DDBJ databases">
        <authorList>
            <person name="Qi X."/>
        </authorList>
    </citation>
    <scope>NUCLEOTIDE SEQUENCE [LARGE SCALE GENOMIC DNA]</scope>
    <source>
        <strain evidence="5 6">S1-1</strain>
    </source>
</reference>
<evidence type="ECO:0000313" key="6">
    <source>
        <dbReference type="Proteomes" id="UP001301442"/>
    </source>
</evidence>
<dbReference type="InterPro" id="IPR049704">
    <property type="entry name" value="Aminotrans_3_PPA_site"/>
</dbReference>
<evidence type="ECO:0000256" key="4">
    <source>
        <dbReference type="RuleBase" id="RU003560"/>
    </source>
</evidence>
<comment type="similarity">
    <text evidence="2 4">Belongs to the class-III pyridoxal-phosphate-dependent aminotransferase family.</text>
</comment>
<dbReference type="SUPFAM" id="SSF53383">
    <property type="entry name" value="PLP-dependent transferases"/>
    <property type="match status" value="1"/>
</dbReference>
<dbReference type="InterPro" id="IPR015424">
    <property type="entry name" value="PyrdxlP-dep_Trfase"/>
</dbReference>
<evidence type="ECO:0000256" key="2">
    <source>
        <dbReference type="ARBA" id="ARBA00008954"/>
    </source>
</evidence>
<sequence>MNNFTKEIMQKDKDHFMHPWTIFDVYKTDGALPIEKASGNYLEDTDGNRYLDAVGGLWCNNIGTGRKEMADTIAEQVIKMSYANPFVDMTNVPATLLAEKIAELAPGALNHVFYSCGGSTAVDTAYRLIQYYQNCRGKHAKKHIISRDMSYHGSTYAAMSIGGKKGDHPEEFDFIEDTIHHLTAPKHYGQHEDKSTAEFLEFLLNELEQKILTLGADNVAAFFAEPIMGAGGVIVPPAGYHKKTWEICKKHDVLYVSDEVVTGFGRLGHWFASEDVFDIQPDIIISAKGLTSGYLPLGATIFSDQIWDEISEDGHGRCFAHGFTYSGHPVACAAALKNIEIMEREQLLDNVTTLAPYFQEKLTTLADLPIVGDIRGHGFMWCVEFVANKETCELFPEEMDIGKQISNHADAKGLIVRPVVHLNVMSPPLTLNKTEIDFIVDTLRASIEATLIDLEDQGYQY</sequence>
<evidence type="ECO:0000313" key="5">
    <source>
        <dbReference type="EMBL" id="WOH36709.1"/>
    </source>
</evidence>
<accession>A0ABZ0GLW1</accession>
<dbReference type="GO" id="GO:0008483">
    <property type="term" value="F:transaminase activity"/>
    <property type="evidence" value="ECO:0007669"/>
    <property type="project" value="UniProtKB-KW"/>
</dbReference>
<dbReference type="PANTHER" id="PTHR43094:SF1">
    <property type="entry name" value="AMINOTRANSFERASE CLASS-III"/>
    <property type="match status" value="1"/>
</dbReference>
<dbReference type="EMBL" id="CP136600">
    <property type="protein sequence ID" value="WOH36709.1"/>
    <property type="molecule type" value="Genomic_DNA"/>
</dbReference>
<keyword evidence="5" id="KW-0032">Aminotransferase</keyword>